<evidence type="ECO:0000313" key="2">
    <source>
        <dbReference type="EMBL" id="OGF23697.1"/>
    </source>
</evidence>
<dbReference type="InterPro" id="IPR025101">
    <property type="entry name" value="DUF4012"/>
</dbReference>
<dbReference type="Proteomes" id="UP000178783">
    <property type="component" value="Unassembled WGS sequence"/>
</dbReference>
<evidence type="ECO:0000313" key="3">
    <source>
        <dbReference type="Proteomes" id="UP000178783"/>
    </source>
</evidence>
<keyword evidence="1" id="KW-0812">Transmembrane</keyword>
<dbReference type="EMBL" id="MFFW01000056">
    <property type="protein sequence ID" value="OGF23697.1"/>
    <property type="molecule type" value="Genomic_DNA"/>
</dbReference>
<accession>A0A1F5SAK7</accession>
<feature type="transmembrane region" description="Helical" evidence="1">
    <location>
        <begin position="41"/>
        <end position="60"/>
    </location>
</feature>
<dbReference type="AlphaFoldDB" id="A0A1F5SAK7"/>
<comment type="caution">
    <text evidence="2">The sequence shown here is derived from an EMBL/GenBank/DDBJ whole genome shotgun (WGS) entry which is preliminary data.</text>
</comment>
<protein>
    <recommendedName>
        <fullName evidence="4">DUF4012 domain-containing protein</fullName>
    </recommendedName>
</protein>
<proteinExistence type="predicted"/>
<evidence type="ECO:0008006" key="4">
    <source>
        <dbReference type="Google" id="ProtNLM"/>
    </source>
</evidence>
<keyword evidence="1" id="KW-1133">Transmembrane helix</keyword>
<reference evidence="2 3" key="1">
    <citation type="journal article" date="2016" name="Nat. Commun.">
        <title>Thousands of microbial genomes shed light on interconnected biogeochemical processes in an aquifer system.</title>
        <authorList>
            <person name="Anantharaman K."/>
            <person name="Brown C.T."/>
            <person name="Hug L.A."/>
            <person name="Sharon I."/>
            <person name="Castelle C.J."/>
            <person name="Probst A.J."/>
            <person name="Thomas B.C."/>
            <person name="Singh A."/>
            <person name="Wilkins M.J."/>
            <person name="Karaoz U."/>
            <person name="Brodie E.L."/>
            <person name="Williams K.H."/>
            <person name="Hubbard S.S."/>
            <person name="Banfield J.F."/>
        </authorList>
    </citation>
    <scope>NUCLEOTIDE SEQUENCE [LARGE SCALE GENOMIC DNA]</scope>
</reference>
<sequence>MFHLSKSKHLNFAHLLKAADELANRIPQIKKRRRIRRIYKLLKYFCWSMVILFSVWFILFSNQILNAVELYYQAALGKTNLEQAIALGRQNKLSQVMTAASAAENNFHLSIYRLQEIKDNYFINKSDLLLSQLNNIESLLITAQFLSKAVYNGASFGYSLENLLVGDKKLNFAKFSPENKRKVLSKIYESAPELNGIKANLDLAYLNLERVSLEGLLFPFKEKVKQIENQIQDIRLILEKAVSMSQLLPALTGYPNKVKYLVMLENNDELRPTGGFLGTYGILELWNGEIINFNTHDIYHLDMPVKDKINVIPPEPIKKYLAPKWYLRDANWSPDWPTAARKIDWFYQTESRLNPAAERISEFNGTIALTPKLITDILNITGPVTVEGQSYNQANFQDLLEYRVEKGYLVLGVSSWQRKEVIGEIAKELKNKIFDLPPAGWFKAINALLDNLTAKNLLLYSGDSQLENIIIDNGWGGEVKAVASDYLMVVDANLGALKTDASLNRNLKYEVSQGNNGLFSKLTIGYAHHGQVDWKTSVYKSYTRIYVPPGSRLIKVIGYAPGQVDSGSELGKTWFGFYLTVEPGEIKNFIIEYKLPDAVSSPDNYGLYIQKQSGKDIEEAVVDLNFLNDIKSYSPASLSIQKVSPARLKWEGELNMDRSFKIVF</sequence>
<dbReference type="STRING" id="1797989.A3H66_03315"/>
<organism evidence="2 3">
    <name type="scientific">Candidatus Falkowbacteria bacterium RIFCSPLOWO2_02_FULL_45_21</name>
    <dbReference type="NCBI Taxonomy" id="1797989"/>
    <lineage>
        <taxon>Bacteria</taxon>
        <taxon>Candidatus Falkowiibacteriota</taxon>
    </lineage>
</organism>
<evidence type="ECO:0000256" key="1">
    <source>
        <dbReference type="SAM" id="Phobius"/>
    </source>
</evidence>
<name>A0A1F5SAK7_9BACT</name>
<gene>
    <name evidence="2" type="ORF">A3H66_03315</name>
</gene>
<dbReference type="Pfam" id="PF13196">
    <property type="entry name" value="DUF4012"/>
    <property type="match status" value="1"/>
</dbReference>
<keyword evidence="1" id="KW-0472">Membrane</keyword>